<comment type="caution">
    <text evidence="3">The sequence shown here is derived from an EMBL/GenBank/DDBJ whole genome shotgun (WGS) entry which is preliminary data.</text>
</comment>
<feature type="compositionally biased region" description="Basic and acidic residues" evidence="2">
    <location>
        <begin position="87"/>
        <end position="99"/>
    </location>
</feature>
<feature type="region of interest" description="Disordered" evidence="2">
    <location>
        <begin position="1"/>
        <end position="21"/>
    </location>
</feature>
<comment type="similarity">
    <text evidence="1">Belongs to the TelA family.</text>
</comment>
<evidence type="ECO:0000256" key="1">
    <source>
        <dbReference type="ARBA" id="ARBA00005541"/>
    </source>
</evidence>
<name>A0A2N6VL29_9MICO</name>
<dbReference type="AlphaFoldDB" id="A0A2N6VL29"/>
<dbReference type="EMBL" id="PNHK01000004">
    <property type="protein sequence ID" value="PMD04738.1"/>
    <property type="molecule type" value="Genomic_DNA"/>
</dbReference>
<protein>
    <submittedName>
        <fullName evidence="3">Toxic anion resistance protein</fullName>
    </submittedName>
</protein>
<organism evidence="3 4">
    <name type="scientific">Brevibacterium paucivorans</name>
    <dbReference type="NCBI Taxonomy" id="170994"/>
    <lineage>
        <taxon>Bacteria</taxon>
        <taxon>Bacillati</taxon>
        <taxon>Actinomycetota</taxon>
        <taxon>Actinomycetes</taxon>
        <taxon>Micrococcales</taxon>
        <taxon>Brevibacteriaceae</taxon>
        <taxon>Brevibacterium</taxon>
    </lineage>
</organism>
<feature type="compositionally biased region" description="Pro residues" evidence="2">
    <location>
        <begin position="1"/>
        <end position="15"/>
    </location>
</feature>
<accession>A0A2N6VL29</accession>
<dbReference type="Pfam" id="PF05816">
    <property type="entry name" value="TelA"/>
    <property type="match status" value="1"/>
</dbReference>
<dbReference type="PANTHER" id="PTHR38432">
    <property type="entry name" value="TELA-LIKE PROTEIN SAOUHSC_01408"/>
    <property type="match status" value="1"/>
</dbReference>
<dbReference type="RefSeq" id="WP_102239382.1">
    <property type="nucleotide sequence ID" value="NZ_PNHK01000004.1"/>
</dbReference>
<dbReference type="Proteomes" id="UP000235598">
    <property type="component" value="Unassembled WGS sequence"/>
</dbReference>
<gene>
    <name evidence="3" type="ORF">CJ199_10255</name>
</gene>
<proteinExistence type="inferred from homology"/>
<evidence type="ECO:0000313" key="3">
    <source>
        <dbReference type="EMBL" id="PMD04738.1"/>
    </source>
</evidence>
<evidence type="ECO:0000256" key="2">
    <source>
        <dbReference type="SAM" id="MobiDB-lite"/>
    </source>
</evidence>
<dbReference type="InterPro" id="IPR008863">
    <property type="entry name" value="Toxic_anion-R_TelA"/>
</dbReference>
<dbReference type="OrthoDB" id="1654346at2"/>
<sequence>MTLQPPEPAPAPVAEPPVEEVKDDKALSMLEPLDQAVSTELSQRAEKWLNTVAALNPHSQEFQTQIIAIGNVARKTFESTAQTSSRFMEKSLRDAKAEGSKSQQQVSSSLLELRTVMNDLAPSDKTFAQKALGWVPGFNAIKKYFNSFESNQKQLNSVLRSLDAGQEQLQRDNAELAVERRNLWEDLHELQRAEGLLEQIDGQVVGKIESLKSEGQAEQAGILEKDLLFAVRQRRQDIQTQIAVTIQSYLSMGIIDANNRQLIQGVDRAKTTTVTALRTAVITAEALENQKLVLDQIDAVNKTTNDLINRTSDMLAQNSVRTQKQAVESGVAVETLNRAFDSVFKTMDGIDQFRIEANKNFAQTIDVLKSQVDRAQPYLERQNGTGQVDELVSNPDNAQNLLEI</sequence>
<feature type="region of interest" description="Disordered" evidence="2">
    <location>
        <begin position="83"/>
        <end position="103"/>
    </location>
</feature>
<reference evidence="3 4" key="1">
    <citation type="submission" date="2017-09" db="EMBL/GenBank/DDBJ databases">
        <title>Bacterial strain isolated from the female urinary microbiota.</title>
        <authorList>
            <person name="Thomas-White K."/>
            <person name="Kumar N."/>
            <person name="Forster S."/>
            <person name="Putonti C."/>
            <person name="Lawley T."/>
            <person name="Wolfe A.J."/>
        </authorList>
    </citation>
    <scope>NUCLEOTIDE SEQUENCE [LARGE SCALE GENOMIC DNA]</scope>
    <source>
        <strain evidence="3 4">UMB1301</strain>
    </source>
</reference>
<dbReference type="PANTHER" id="PTHR38432:SF1">
    <property type="entry name" value="TELA-LIKE PROTEIN SAOUHSC_01408"/>
    <property type="match status" value="1"/>
</dbReference>
<evidence type="ECO:0000313" key="4">
    <source>
        <dbReference type="Proteomes" id="UP000235598"/>
    </source>
</evidence>